<name>A0A0S4J1Q3_BODSA</name>
<proteinExistence type="predicted"/>
<feature type="region of interest" description="Disordered" evidence="1">
    <location>
        <begin position="84"/>
        <end position="123"/>
    </location>
</feature>
<keyword evidence="3" id="KW-1185">Reference proteome</keyword>
<sequence length="340" mass="37676">MLCLPSQEVVDEENSSFLTVVSESEGDSSFPPRHVHSSQQHHHQHPTTVSNSSTLMNNNNNSSTAHPPPAMGKFAQIPLEESQEYAPVTAGPGTSRRSHPMMPSQRTSPTSDDDFGLSSTHPDALRTRTASTSHHLTHSVSMLRMSSHTFVSSNLPNLSFSHVAHNSSLSSQSGVHVIHHQSHEKERDVSPPAPVLRGLARPQRTEPRTRPLLFIAHPNELDDHIHRPPKAQPATNISQRSPTTTNTIGSPSLLLVSSRGADYDNNDRGFLVEVKAPTFSPEVMLTPREKKKFIDLRRRNPRRILPSDLQRQQTPSAPRHYCLPPHVELTMTTIMASSSR</sequence>
<feature type="region of interest" description="Disordered" evidence="1">
    <location>
        <begin position="230"/>
        <end position="251"/>
    </location>
</feature>
<feature type="compositionally biased region" description="Basic residues" evidence="1">
    <location>
        <begin position="33"/>
        <end position="45"/>
    </location>
</feature>
<feature type="compositionally biased region" description="Polar residues" evidence="1">
    <location>
        <begin position="233"/>
        <end position="250"/>
    </location>
</feature>
<evidence type="ECO:0000256" key="1">
    <source>
        <dbReference type="SAM" id="MobiDB-lite"/>
    </source>
</evidence>
<evidence type="ECO:0000313" key="2">
    <source>
        <dbReference type="EMBL" id="CUG48423.1"/>
    </source>
</evidence>
<protein>
    <submittedName>
        <fullName evidence="2">Uncharacterized protein</fullName>
    </submittedName>
</protein>
<dbReference type="VEuPathDB" id="TriTrypDB:BSAL_80070"/>
<feature type="region of interest" description="Disordered" evidence="1">
    <location>
        <begin position="1"/>
        <end position="72"/>
    </location>
</feature>
<reference evidence="3" key="1">
    <citation type="submission" date="2015-09" db="EMBL/GenBank/DDBJ databases">
        <authorList>
            <consortium name="Pathogen Informatics"/>
        </authorList>
    </citation>
    <scope>NUCLEOTIDE SEQUENCE [LARGE SCALE GENOMIC DNA]</scope>
    <source>
        <strain evidence="3">Lake Konstanz</strain>
    </source>
</reference>
<evidence type="ECO:0000313" key="3">
    <source>
        <dbReference type="Proteomes" id="UP000051952"/>
    </source>
</evidence>
<organism evidence="2 3">
    <name type="scientific">Bodo saltans</name>
    <name type="common">Flagellated protozoan</name>
    <dbReference type="NCBI Taxonomy" id="75058"/>
    <lineage>
        <taxon>Eukaryota</taxon>
        <taxon>Discoba</taxon>
        <taxon>Euglenozoa</taxon>
        <taxon>Kinetoplastea</taxon>
        <taxon>Metakinetoplastina</taxon>
        <taxon>Eubodonida</taxon>
        <taxon>Bodonidae</taxon>
        <taxon>Bodo</taxon>
    </lineage>
</organism>
<dbReference type="AlphaFoldDB" id="A0A0S4J1Q3"/>
<gene>
    <name evidence="2" type="ORF">BSAL_80070</name>
</gene>
<accession>A0A0S4J1Q3</accession>
<feature type="compositionally biased region" description="Low complexity" evidence="1">
    <location>
        <begin position="46"/>
        <end position="64"/>
    </location>
</feature>
<dbReference type="EMBL" id="CYKH01000834">
    <property type="protein sequence ID" value="CUG48423.1"/>
    <property type="molecule type" value="Genomic_DNA"/>
</dbReference>
<feature type="region of interest" description="Disordered" evidence="1">
    <location>
        <begin position="182"/>
        <end position="207"/>
    </location>
</feature>
<dbReference type="Proteomes" id="UP000051952">
    <property type="component" value="Unassembled WGS sequence"/>
</dbReference>